<evidence type="ECO:0000313" key="9">
    <source>
        <dbReference type="EMBL" id="KAK8076079.1"/>
    </source>
</evidence>
<feature type="transmembrane region" description="Helical" evidence="7">
    <location>
        <begin position="471"/>
        <end position="495"/>
    </location>
</feature>
<feature type="compositionally biased region" description="Polar residues" evidence="6">
    <location>
        <begin position="437"/>
        <end position="462"/>
    </location>
</feature>
<protein>
    <recommendedName>
        <fullName evidence="8">Protein kinase domain-containing protein</fullName>
    </recommendedName>
</protein>
<evidence type="ECO:0000313" key="10">
    <source>
        <dbReference type="Proteomes" id="UP001480595"/>
    </source>
</evidence>
<dbReference type="SUPFAM" id="SSF56112">
    <property type="entry name" value="Protein kinase-like (PK-like)"/>
    <property type="match status" value="1"/>
</dbReference>
<name>A0ABR1VXZ2_9PEZI</name>
<evidence type="ECO:0000256" key="7">
    <source>
        <dbReference type="SAM" id="Phobius"/>
    </source>
</evidence>
<keyword evidence="7" id="KW-1133">Transmembrane helix</keyword>
<dbReference type="GeneID" id="92087823"/>
<dbReference type="SMART" id="SM00220">
    <property type="entry name" value="S_TKc"/>
    <property type="match status" value="1"/>
</dbReference>
<dbReference type="Proteomes" id="UP001480595">
    <property type="component" value="Unassembled WGS sequence"/>
</dbReference>
<keyword evidence="4" id="KW-0418">Kinase</keyword>
<feature type="domain" description="Protein kinase" evidence="8">
    <location>
        <begin position="69"/>
        <end position="361"/>
    </location>
</feature>
<dbReference type="PANTHER" id="PTHR45646:SF11">
    <property type="entry name" value="SERINE_THREONINE-PROTEIN KINASE DOA"/>
    <property type="match status" value="1"/>
</dbReference>
<keyword evidence="3" id="KW-0547">Nucleotide-binding</keyword>
<sequence length="536" mass="60780">MAGSQGKPDVESIPTAPAFTDLDFRRYNYPRDDYDDPHGFESFENYQPGGFCPIDLSFGSKPSFIIDRFEVIYKLSYGGFGTVWLCYEHAVKKWRAVKVGRASATEEHSGEILVESIMKQHSAGVAEALDNNIVLPLETFWIDSVSGRHLCTVLPFLGPRLSDWVKWLKEDDPEQYTSVCCEWLSKFVSDKIAIVDFGEAYLTTNPNARTPGIPGFYAAPEILFDGQLGIGTDIWALARAILEFRPRSFLSMPGKTFVKLREMKEFAGPCPPPFRQPAQKRDLENPAYSAYFSKYLVYESKDRPKQEEYDHHIDQFLGMEWPRLQLSREETLSLGELLQNKFRWHPEERWQTDRILAHRWFSERHQPAQLRNIDDFWPDRSEVQSSAGQDDFATNSSRELTGQGSNTALSKSTTNQQPVRTSGNESEVQPLAGQDDIATNSSREPTAHGSNTALSESTTDRQPVNPPQKAIWHYFQLFTVVFYLSGVTAMIAFFFGHMLANQPGFYKDRPRLSSHDTAGPIGPVVQHVVVILILQA</sequence>
<comment type="caution">
    <text evidence="9">The sequence shown here is derived from an EMBL/GenBank/DDBJ whole genome shotgun (WGS) entry which is preliminary data.</text>
</comment>
<evidence type="ECO:0000256" key="2">
    <source>
        <dbReference type="ARBA" id="ARBA00022679"/>
    </source>
</evidence>
<evidence type="ECO:0000256" key="3">
    <source>
        <dbReference type="ARBA" id="ARBA00022741"/>
    </source>
</evidence>
<dbReference type="RefSeq" id="XP_066719038.1">
    <property type="nucleotide sequence ID" value="XM_066854760.1"/>
</dbReference>
<dbReference type="Gene3D" id="3.30.200.20">
    <property type="entry name" value="Phosphorylase Kinase, domain 1"/>
    <property type="match status" value="1"/>
</dbReference>
<accession>A0ABR1VXZ2</accession>
<keyword evidence="2" id="KW-0808">Transferase</keyword>
<evidence type="ECO:0000259" key="8">
    <source>
        <dbReference type="SMART" id="SM00220"/>
    </source>
</evidence>
<reference evidence="9 10" key="1">
    <citation type="submission" date="2023-01" db="EMBL/GenBank/DDBJ databases">
        <title>Analysis of 21 Apiospora genomes using comparative genomics revels a genus with tremendous synthesis potential of carbohydrate active enzymes and secondary metabolites.</title>
        <authorList>
            <person name="Sorensen T."/>
        </authorList>
    </citation>
    <scope>NUCLEOTIDE SEQUENCE [LARGE SCALE GENOMIC DNA]</scope>
    <source>
        <strain evidence="9 10">CBS 135458</strain>
    </source>
</reference>
<evidence type="ECO:0000256" key="6">
    <source>
        <dbReference type="SAM" id="MobiDB-lite"/>
    </source>
</evidence>
<dbReference type="PANTHER" id="PTHR45646">
    <property type="entry name" value="SERINE/THREONINE-PROTEIN KINASE DOA-RELATED"/>
    <property type="match status" value="1"/>
</dbReference>
<evidence type="ECO:0000256" key="5">
    <source>
        <dbReference type="ARBA" id="ARBA00022840"/>
    </source>
</evidence>
<keyword evidence="1" id="KW-0723">Serine/threonine-protein kinase</keyword>
<evidence type="ECO:0000256" key="4">
    <source>
        <dbReference type="ARBA" id="ARBA00022777"/>
    </source>
</evidence>
<keyword evidence="10" id="KW-1185">Reference proteome</keyword>
<organism evidence="9 10">
    <name type="scientific">Apiospora phragmitis</name>
    <dbReference type="NCBI Taxonomy" id="2905665"/>
    <lineage>
        <taxon>Eukaryota</taxon>
        <taxon>Fungi</taxon>
        <taxon>Dikarya</taxon>
        <taxon>Ascomycota</taxon>
        <taxon>Pezizomycotina</taxon>
        <taxon>Sordariomycetes</taxon>
        <taxon>Xylariomycetidae</taxon>
        <taxon>Amphisphaeriales</taxon>
        <taxon>Apiosporaceae</taxon>
        <taxon>Apiospora</taxon>
    </lineage>
</organism>
<evidence type="ECO:0000256" key="1">
    <source>
        <dbReference type="ARBA" id="ARBA00022527"/>
    </source>
</evidence>
<gene>
    <name evidence="9" type="ORF">PG994_003351</name>
</gene>
<dbReference type="EMBL" id="JAQQWL010000004">
    <property type="protein sequence ID" value="KAK8076079.1"/>
    <property type="molecule type" value="Genomic_DNA"/>
</dbReference>
<keyword evidence="7" id="KW-0812">Transmembrane</keyword>
<proteinExistence type="predicted"/>
<feature type="compositionally biased region" description="Polar residues" evidence="6">
    <location>
        <begin position="383"/>
        <end position="427"/>
    </location>
</feature>
<keyword evidence="5" id="KW-0067">ATP-binding</keyword>
<dbReference type="InterPro" id="IPR051175">
    <property type="entry name" value="CLK_kinases"/>
</dbReference>
<dbReference type="Gene3D" id="1.10.510.10">
    <property type="entry name" value="Transferase(Phosphotransferase) domain 1"/>
    <property type="match status" value="1"/>
</dbReference>
<keyword evidence="7" id="KW-0472">Membrane</keyword>
<dbReference type="InterPro" id="IPR011009">
    <property type="entry name" value="Kinase-like_dom_sf"/>
</dbReference>
<dbReference type="InterPro" id="IPR000719">
    <property type="entry name" value="Prot_kinase_dom"/>
</dbReference>
<feature type="region of interest" description="Disordered" evidence="6">
    <location>
        <begin position="381"/>
        <end position="463"/>
    </location>
</feature>